<dbReference type="GO" id="GO:0008168">
    <property type="term" value="F:methyltransferase activity"/>
    <property type="evidence" value="ECO:0007669"/>
    <property type="project" value="UniProtKB-KW"/>
</dbReference>
<gene>
    <name evidence="6" type="ORF">THIOM_001226</name>
</gene>
<dbReference type="InterPro" id="IPR036704">
    <property type="entry name" value="RraA/RraA-like_sf"/>
</dbReference>
<evidence type="ECO:0000313" key="7">
    <source>
        <dbReference type="Proteomes" id="UP000076962"/>
    </source>
</evidence>
<protein>
    <recommendedName>
        <fullName evidence="2">Putative 4-hydroxy-4-methyl-2-oxoglutarate aldolase</fullName>
    </recommendedName>
    <alternativeName>
        <fullName evidence="3">Regulator of ribonuclease activity homolog</fullName>
    </alternativeName>
    <alternativeName>
        <fullName evidence="4">RraA-like protein</fullName>
    </alternativeName>
</protein>
<keyword evidence="5" id="KW-0460">Magnesium</keyword>
<evidence type="ECO:0000256" key="4">
    <source>
        <dbReference type="ARBA" id="ARBA00030169"/>
    </source>
</evidence>
<keyword evidence="6" id="KW-0489">Methyltransferase</keyword>
<keyword evidence="5" id="KW-0479">Metal-binding</keyword>
<dbReference type="GO" id="GO:0046872">
    <property type="term" value="F:metal ion binding"/>
    <property type="evidence" value="ECO:0007669"/>
    <property type="project" value="UniProtKB-KW"/>
</dbReference>
<evidence type="ECO:0000256" key="5">
    <source>
        <dbReference type="PIRSR" id="PIRSR605493-1"/>
    </source>
</evidence>
<comment type="cofactor">
    <cofactor evidence="1">
        <name>a divalent metal cation</name>
        <dbReference type="ChEBI" id="CHEBI:60240"/>
    </cofactor>
</comment>
<feature type="binding site" evidence="5">
    <location>
        <position position="130"/>
    </location>
    <ligand>
        <name>substrate</name>
    </ligand>
</feature>
<evidence type="ECO:0000256" key="3">
    <source>
        <dbReference type="ARBA" id="ARBA00029596"/>
    </source>
</evidence>
<dbReference type="SUPFAM" id="SSF89562">
    <property type="entry name" value="RraA-like"/>
    <property type="match status" value="1"/>
</dbReference>
<keyword evidence="6" id="KW-0808">Transferase</keyword>
<dbReference type="GO" id="GO:0032259">
    <property type="term" value="P:methylation"/>
    <property type="evidence" value="ECO:0007669"/>
    <property type="project" value="UniProtKB-KW"/>
</dbReference>
<comment type="caution">
    <text evidence="6">The sequence shown here is derived from an EMBL/GenBank/DDBJ whole genome shotgun (WGS) entry which is preliminary data.</text>
</comment>
<organism evidence="6 7">
    <name type="scientific">Candidatus Thiomargarita nelsonii</name>
    <dbReference type="NCBI Taxonomy" id="1003181"/>
    <lineage>
        <taxon>Bacteria</taxon>
        <taxon>Pseudomonadati</taxon>
        <taxon>Pseudomonadota</taxon>
        <taxon>Gammaproteobacteria</taxon>
        <taxon>Thiotrichales</taxon>
        <taxon>Thiotrichaceae</taxon>
        <taxon>Thiomargarita</taxon>
    </lineage>
</organism>
<comment type="cofactor">
    <cofactor evidence="5">
        <name>Mg(2+)</name>
        <dbReference type="ChEBI" id="CHEBI:18420"/>
    </cofactor>
</comment>
<reference evidence="6 7" key="1">
    <citation type="submission" date="2016-05" db="EMBL/GenBank/DDBJ databases">
        <title>Single-cell genome of chain-forming Candidatus Thiomargarita nelsonii and comparison to other large sulfur-oxidizing bacteria.</title>
        <authorList>
            <person name="Winkel M."/>
            <person name="Salman V."/>
            <person name="Woyke T."/>
            <person name="Schulz-Vogt H."/>
            <person name="Richter M."/>
            <person name="Flood B."/>
            <person name="Bailey J."/>
            <person name="Amann R."/>
            <person name="Mussmann M."/>
        </authorList>
    </citation>
    <scope>NUCLEOTIDE SEQUENCE [LARGE SCALE GENOMIC DNA]</scope>
    <source>
        <strain evidence="6 7">THI036</strain>
    </source>
</reference>
<keyword evidence="7" id="KW-1185">Reference proteome</keyword>
<dbReference type="Gene3D" id="3.50.30.40">
    <property type="entry name" value="Ribonuclease E inhibitor RraA/RraA-like"/>
    <property type="match status" value="1"/>
</dbReference>
<dbReference type="PANTHER" id="PTHR33254:SF4">
    <property type="entry name" value="4-HYDROXY-4-METHYL-2-OXOGLUTARATE ALDOLASE 3-RELATED"/>
    <property type="match status" value="1"/>
</dbReference>
<dbReference type="PANTHER" id="PTHR33254">
    <property type="entry name" value="4-HYDROXY-4-METHYL-2-OXOGLUTARATE ALDOLASE 3-RELATED"/>
    <property type="match status" value="1"/>
</dbReference>
<dbReference type="Proteomes" id="UP000076962">
    <property type="component" value="Unassembled WGS sequence"/>
</dbReference>
<evidence type="ECO:0000256" key="2">
    <source>
        <dbReference type="ARBA" id="ARBA00016549"/>
    </source>
</evidence>
<name>A0A176S4A8_9GAMM</name>
<dbReference type="InterPro" id="IPR005493">
    <property type="entry name" value="RraA/RraA-like"/>
</dbReference>
<feature type="binding site" evidence="5">
    <location>
        <position position="131"/>
    </location>
    <ligand>
        <name>Mg(2+)</name>
        <dbReference type="ChEBI" id="CHEBI:18420"/>
    </ligand>
</feature>
<feature type="binding site" evidence="5">
    <location>
        <begin position="108"/>
        <end position="111"/>
    </location>
    <ligand>
        <name>substrate</name>
    </ligand>
</feature>
<sequence>MVKKPKSSEIHPGPGFRIKKNIARPAEELIVRFAEFDTPDISDLMNRLYTMDIGIKNLINQAKIVGPACTVKVFPGDNLMVHKALDIARPGDIVIVDAGGSSMNGIIGDLIATKAKHRGIAAFVIDGLIRDIPGIKEVGMPVYARGITPVGPLHRGPG</sequence>
<dbReference type="AlphaFoldDB" id="A0A176S4A8"/>
<proteinExistence type="predicted"/>
<accession>A0A176S4A8</accession>
<dbReference type="CDD" id="cd16841">
    <property type="entry name" value="RraA_family"/>
    <property type="match status" value="1"/>
</dbReference>
<dbReference type="EMBL" id="LUTY01000639">
    <property type="protein sequence ID" value="OAD22951.1"/>
    <property type="molecule type" value="Genomic_DNA"/>
</dbReference>
<dbReference type="Pfam" id="PF03737">
    <property type="entry name" value="RraA-like"/>
    <property type="match status" value="1"/>
</dbReference>
<evidence type="ECO:0000256" key="1">
    <source>
        <dbReference type="ARBA" id="ARBA00001968"/>
    </source>
</evidence>
<evidence type="ECO:0000313" key="6">
    <source>
        <dbReference type="EMBL" id="OAD22951.1"/>
    </source>
</evidence>